<feature type="domain" description="ABC transporter" evidence="5">
    <location>
        <begin position="11"/>
        <end position="246"/>
    </location>
</feature>
<dbReference type="RefSeq" id="WP_189573255.1">
    <property type="nucleotide sequence ID" value="NZ_BMXI01000018.1"/>
</dbReference>
<dbReference type="FunFam" id="3.40.50.300:FF:000032">
    <property type="entry name" value="Export ABC transporter ATP-binding protein"/>
    <property type="match status" value="1"/>
</dbReference>
<reference evidence="6" key="1">
    <citation type="journal article" date="2014" name="Int. J. Syst. Evol. Microbiol.">
        <title>Complete genome sequence of Corynebacterium casei LMG S-19264T (=DSM 44701T), isolated from a smear-ripened cheese.</title>
        <authorList>
            <consortium name="US DOE Joint Genome Institute (JGI-PGF)"/>
            <person name="Walter F."/>
            <person name="Albersmeier A."/>
            <person name="Kalinowski J."/>
            <person name="Ruckert C."/>
        </authorList>
    </citation>
    <scope>NUCLEOTIDE SEQUENCE</scope>
    <source>
        <strain evidence="6">KCTC 12988</strain>
    </source>
</reference>
<dbReference type="PANTHER" id="PTHR24220:SF86">
    <property type="entry name" value="ABC TRANSPORTER ABCH.1"/>
    <property type="match status" value="1"/>
</dbReference>
<dbReference type="InterPro" id="IPR017871">
    <property type="entry name" value="ABC_transporter-like_CS"/>
</dbReference>
<protein>
    <submittedName>
        <fullName evidence="6">ABC transporter ATP-binding protein</fullName>
    </submittedName>
</protein>
<organism evidence="6 7">
    <name type="scientific">Roseibacillus persicicus</name>
    <dbReference type="NCBI Taxonomy" id="454148"/>
    <lineage>
        <taxon>Bacteria</taxon>
        <taxon>Pseudomonadati</taxon>
        <taxon>Verrucomicrobiota</taxon>
        <taxon>Verrucomicrobiia</taxon>
        <taxon>Verrucomicrobiales</taxon>
        <taxon>Verrucomicrobiaceae</taxon>
        <taxon>Roseibacillus</taxon>
    </lineage>
</organism>
<evidence type="ECO:0000256" key="3">
    <source>
        <dbReference type="ARBA" id="ARBA00022840"/>
    </source>
</evidence>
<keyword evidence="3 6" id="KW-0067">ATP-binding</keyword>
<dbReference type="SMART" id="SM00382">
    <property type="entry name" value="AAA"/>
    <property type="match status" value="1"/>
</dbReference>
<dbReference type="Gene3D" id="3.40.50.300">
    <property type="entry name" value="P-loop containing nucleotide triphosphate hydrolases"/>
    <property type="match status" value="1"/>
</dbReference>
<dbReference type="CDD" id="cd03255">
    <property type="entry name" value="ABC_MJ0796_LolCDE_FtsE"/>
    <property type="match status" value="1"/>
</dbReference>
<keyword evidence="7" id="KW-1185">Reference proteome</keyword>
<evidence type="ECO:0000313" key="7">
    <source>
        <dbReference type="Proteomes" id="UP000644507"/>
    </source>
</evidence>
<sequence length="255" mass="27743">MNHPNPSPPPLEVKSVTKLFGKNETRVRALDQIDLTIKQGEFVAIMGASGSGKSTLLHVMAGLTVVDGGEVRVEGKDLATLNDTALTFFRRDRIGLVFQNFNLIPVLSARDNVKLPAADDTNLDQRTTELLTRLGLSERQHHKPDGLSGGEQQRVAIARALINDPAIILADEPTGSLDSVAGQDFCQLLNELSQDDGRTIVVVTHEPTVAMWADRVVVLQDGKSMSSFPVEKRDPQAVALGYQNALNLAQELRFS</sequence>
<dbReference type="GO" id="GO:0098796">
    <property type="term" value="C:membrane protein complex"/>
    <property type="evidence" value="ECO:0007669"/>
    <property type="project" value="UniProtKB-ARBA"/>
</dbReference>
<dbReference type="EMBL" id="BMXI01000018">
    <property type="protein sequence ID" value="GHC64929.1"/>
    <property type="molecule type" value="Genomic_DNA"/>
</dbReference>
<evidence type="ECO:0000313" key="6">
    <source>
        <dbReference type="EMBL" id="GHC64929.1"/>
    </source>
</evidence>
<evidence type="ECO:0000259" key="5">
    <source>
        <dbReference type="PROSITE" id="PS50893"/>
    </source>
</evidence>
<dbReference type="GO" id="GO:0005886">
    <property type="term" value="C:plasma membrane"/>
    <property type="evidence" value="ECO:0007669"/>
    <property type="project" value="TreeGrafter"/>
</dbReference>
<reference evidence="6" key="2">
    <citation type="submission" date="2020-09" db="EMBL/GenBank/DDBJ databases">
        <authorList>
            <person name="Sun Q."/>
            <person name="Kim S."/>
        </authorList>
    </citation>
    <scope>NUCLEOTIDE SEQUENCE</scope>
    <source>
        <strain evidence="6">KCTC 12988</strain>
    </source>
</reference>
<comment type="similarity">
    <text evidence="4">Belongs to the ABC transporter superfamily. Macrolide exporter (TC 3.A.1.122) family.</text>
</comment>
<dbReference type="PROSITE" id="PS50893">
    <property type="entry name" value="ABC_TRANSPORTER_2"/>
    <property type="match status" value="1"/>
</dbReference>
<dbReference type="Pfam" id="PF00005">
    <property type="entry name" value="ABC_tran"/>
    <property type="match status" value="1"/>
</dbReference>
<name>A0A918WPW6_9BACT</name>
<evidence type="ECO:0000256" key="4">
    <source>
        <dbReference type="ARBA" id="ARBA00038388"/>
    </source>
</evidence>
<dbReference type="InterPro" id="IPR003439">
    <property type="entry name" value="ABC_transporter-like_ATP-bd"/>
</dbReference>
<gene>
    <name evidence="6" type="ORF">GCM10007100_35870</name>
</gene>
<comment type="caution">
    <text evidence="6">The sequence shown here is derived from an EMBL/GenBank/DDBJ whole genome shotgun (WGS) entry which is preliminary data.</text>
</comment>
<proteinExistence type="inferred from homology"/>
<accession>A0A918WPW6</accession>
<dbReference type="GO" id="GO:0016887">
    <property type="term" value="F:ATP hydrolysis activity"/>
    <property type="evidence" value="ECO:0007669"/>
    <property type="project" value="InterPro"/>
</dbReference>
<dbReference type="PANTHER" id="PTHR24220">
    <property type="entry name" value="IMPORT ATP-BINDING PROTEIN"/>
    <property type="match status" value="1"/>
</dbReference>
<dbReference type="GO" id="GO:0005524">
    <property type="term" value="F:ATP binding"/>
    <property type="evidence" value="ECO:0007669"/>
    <property type="project" value="UniProtKB-KW"/>
</dbReference>
<keyword evidence="1" id="KW-0813">Transport</keyword>
<dbReference type="AlphaFoldDB" id="A0A918WPW6"/>
<dbReference type="GO" id="GO:0022857">
    <property type="term" value="F:transmembrane transporter activity"/>
    <property type="evidence" value="ECO:0007669"/>
    <property type="project" value="TreeGrafter"/>
</dbReference>
<keyword evidence="2" id="KW-0547">Nucleotide-binding</keyword>
<dbReference type="PROSITE" id="PS00211">
    <property type="entry name" value="ABC_TRANSPORTER_1"/>
    <property type="match status" value="1"/>
</dbReference>
<dbReference type="InterPro" id="IPR027417">
    <property type="entry name" value="P-loop_NTPase"/>
</dbReference>
<evidence type="ECO:0000256" key="1">
    <source>
        <dbReference type="ARBA" id="ARBA00022448"/>
    </source>
</evidence>
<dbReference type="InterPro" id="IPR003593">
    <property type="entry name" value="AAA+_ATPase"/>
</dbReference>
<dbReference type="InterPro" id="IPR017911">
    <property type="entry name" value="MacB-like_ATP-bd"/>
</dbReference>
<dbReference type="Proteomes" id="UP000644507">
    <property type="component" value="Unassembled WGS sequence"/>
</dbReference>
<dbReference type="SUPFAM" id="SSF52540">
    <property type="entry name" value="P-loop containing nucleoside triphosphate hydrolases"/>
    <property type="match status" value="1"/>
</dbReference>
<dbReference type="InterPro" id="IPR015854">
    <property type="entry name" value="ABC_transpr_LolD-like"/>
</dbReference>
<evidence type="ECO:0000256" key="2">
    <source>
        <dbReference type="ARBA" id="ARBA00022741"/>
    </source>
</evidence>